<dbReference type="PANTHER" id="PTHR10668:SF105">
    <property type="entry name" value="DEHYDROGENASE-RELATED"/>
    <property type="match status" value="1"/>
</dbReference>
<accession>A0ABN6YJH2</accession>
<reference evidence="2" key="1">
    <citation type="journal article" date="2019" name="Int. J. Syst. Evol. Microbiol.">
        <title>The Global Catalogue of Microorganisms (GCM) 10K type strain sequencing project: providing services to taxonomists for standard genome sequencing and annotation.</title>
        <authorList>
            <consortium name="The Broad Institute Genomics Platform"/>
            <consortium name="The Broad Institute Genome Sequencing Center for Infectious Disease"/>
            <person name="Wu L."/>
            <person name="Ma J."/>
        </authorList>
    </citation>
    <scope>NUCLEOTIDE SEQUENCE [LARGE SCALE GENOMIC DNA]</scope>
    <source>
        <strain evidence="2">NBRC 109019</strain>
    </source>
</reference>
<keyword evidence="2" id="KW-1185">Reference proteome</keyword>
<name>A0ABN6YJH2_9MICO</name>
<dbReference type="EMBL" id="AP027734">
    <property type="protein sequence ID" value="BDZ55668.1"/>
    <property type="molecule type" value="Genomic_DNA"/>
</dbReference>
<dbReference type="PANTHER" id="PTHR10668">
    <property type="entry name" value="PHYTOENE DEHYDROGENASE"/>
    <property type="match status" value="1"/>
</dbReference>
<dbReference type="Pfam" id="PF13450">
    <property type="entry name" value="NAD_binding_8"/>
    <property type="match status" value="1"/>
</dbReference>
<dbReference type="RefSeq" id="WP_234659602.1">
    <property type="nucleotide sequence ID" value="NZ_AP027734.1"/>
</dbReference>
<dbReference type="Gene3D" id="3.50.50.60">
    <property type="entry name" value="FAD/NAD(P)-binding domain"/>
    <property type="match status" value="1"/>
</dbReference>
<dbReference type="SUPFAM" id="SSF51905">
    <property type="entry name" value="FAD/NAD(P)-binding domain"/>
    <property type="match status" value="1"/>
</dbReference>
<gene>
    <name evidence="1" type="ORF">GCM10025870_27410</name>
</gene>
<protein>
    <submittedName>
        <fullName evidence="1">Phytoene dehydrogenase</fullName>
    </submittedName>
</protein>
<sequence>MTRTGDVDAIVVGSGPNGLAAAVTLARAGLSVRVHEAAATPGGGARTEPLTLPGFRHDVCSAVHPMALASPFFRAFGLADRIDLRVPEISYAHPLDGGRAGIAWHDLDRTVDGLGRDGRAWRRLLGPLVAHEAALTEFTASSLVRMPRHPLVAARFGLRALAQGGPAWNVGFRGEVAPALLTGVAAHAIRPLPGVAPAGAGLVLAAHAHARGWPIPIGGSGAITAALVDDLVRHGGEIVTDAAVEHLRDLPPSRAVLLDVTPRALDAIAGDRLPGGYRRALRRFRHGDAAAKVDFALSGPVPWAHPDLARAGTLHLGGPREEIAAGERDVARGRHPSSPYVLVSQPSAFDGSRAPAGHHALWAYTHVPAGSGVDPTEAVTRQIERFAPGFRDLVLASAARPATRLAAENPNHVDGDIAAGATSLTQLVRRPVVARDPWRTPIAGVYLASASTPPGPGVHGLAGWHSAASALRHEFGLGLPDLAP</sequence>
<organism evidence="1 2">
    <name type="scientific">Agromyces marinus</name>
    <dbReference type="NCBI Taxonomy" id="1389020"/>
    <lineage>
        <taxon>Bacteria</taxon>
        <taxon>Bacillati</taxon>
        <taxon>Actinomycetota</taxon>
        <taxon>Actinomycetes</taxon>
        <taxon>Micrococcales</taxon>
        <taxon>Microbacteriaceae</taxon>
        <taxon>Agromyces</taxon>
    </lineage>
</organism>
<dbReference type="InterPro" id="IPR036188">
    <property type="entry name" value="FAD/NAD-bd_sf"/>
</dbReference>
<dbReference type="PRINTS" id="PR00411">
    <property type="entry name" value="PNDRDTASEI"/>
</dbReference>
<evidence type="ECO:0000313" key="2">
    <source>
        <dbReference type="Proteomes" id="UP001321477"/>
    </source>
</evidence>
<proteinExistence type="predicted"/>
<evidence type="ECO:0000313" key="1">
    <source>
        <dbReference type="EMBL" id="BDZ55668.1"/>
    </source>
</evidence>
<dbReference type="Proteomes" id="UP001321477">
    <property type="component" value="Chromosome"/>
</dbReference>